<dbReference type="InterPro" id="IPR053843">
    <property type="entry name" value="DnaD_N"/>
</dbReference>
<dbReference type="EMBL" id="JAFBER010000007">
    <property type="protein sequence ID" value="MBM7645258.1"/>
    <property type="molecule type" value="Genomic_DNA"/>
</dbReference>
<gene>
    <name evidence="4" type="ORF">JOD45_001469</name>
</gene>
<comment type="caution">
    <text evidence="4">The sequence shown here is derived from an EMBL/GenBank/DDBJ whole genome shotgun (WGS) entry which is preliminary data.</text>
</comment>
<evidence type="ECO:0000259" key="3">
    <source>
        <dbReference type="Pfam" id="PF21984"/>
    </source>
</evidence>
<proteinExistence type="inferred from homology"/>
<evidence type="ECO:0000313" key="4">
    <source>
        <dbReference type="EMBL" id="MBM7645258.1"/>
    </source>
</evidence>
<dbReference type="NCBIfam" id="TIGR01446">
    <property type="entry name" value="DnaD_dom"/>
    <property type="match status" value="1"/>
</dbReference>
<reference evidence="4 5" key="1">
    <citation type="submission" date="2021-01" db="EMBL/GenBank/DDBJ databases">
        <title>Genomic Encyclopedia of Type Strains, Phase IV (KMG-IV): sequencing the most valuable type-strain genomes for metagenomic binning, comparative biology and taxonomic classification.</title>
        <authorList>
            <person name="Goeker M."/>
        </authorList>
    </citation>
    <scope>NUCLEOTIDE SEQUENCE [LARGE SCALE GENOMIC DNA]</scope>
    <source>
        <strain evidence="4 5">DSM 28236</strain>
    </source>
</reference>
<dbReference type="Pfam" id="PF21984">
    <property type="entry name" value="DnaD_N"/>
    <property type="match status" value="1"/>
</dbReference>
<dbReference type="PANTHER" id="PTHR37293:SF6">
    <property type="entry name" value="DNA REPLICATION PROTEIN DNAD"/>
    <property type="match status" value="1"/>
</dbReference>
<dbReference type="SUPFAM" id="SSF46785">
    <property type="entry name" value="Winged helix' DNA-binding domain"/>
    <property type="match status" value="1"/>
</dbReference>
<evidence type="ECO:0000256" key="1">
    <source>
        <dbReference type="ARBA" id="ARBA00093462"/>
    </source>
</evidence>
<dbReference type="InterPro" id="IPR053162">
    <property type="entry name" value="DnaD"/>
</dbReference>
<dbReference type="InterPro" id="IPR006343">
    <property type="entry name" value="DnaB/C_C"/>
</dbReference>
<dbReference type="Gene3D" id="1.10.10.10">
    <property type="entry name" value="Winged helix-like DNA-binding domain superfamily/Winged helix DNA-binding domain"/>
    <property type="match status" value="1"/>
</dbReference>
<protein>
    <submittedName>
        <fullName evidence="4">DNA replication protein</fullName>
    </submittedName>
</protein>
<dbReference type="InterPro" id="IPR036388">
    <property type="entry name" value="WH-like_DNA-bd_sf"/>
</dbReference>
<dbReference type="PANTHER" id="PTHR37293">
    <property type="entry name" value="PHAGE REPLICATION PROTEIN-RELATED"/>
    <property type="match status" value="1"/>
</dbReference>
<evidence type="ECO:0000259" key="2">
    <source>
        <dbReference type="Pfam" id="PF07261"/>
    </source>
</evidence>
<dbReference type="Gene3D" id="1.10.10.630">
    <property type="entry name" value="DnaD domain-like"/>
    <property type="match status" value="1"/>
</dbReference>
<accession>A0ABS2PYX5</accession>
<organism evidence="4 5">
    <name type="scientific">Scopulibacillus daqui</name>
    <dbReference type="NCBI Taxonomy" id="1469162"/>
    <lineage>
        <taxon>Bacteria</taxon>
        <taxon>Bacillati</taxon>
        <taxon>Bacillota</taxon>
        <taxon>Bacilli</taxon>
        <taxon>Bacillales</taxon>
        <taxon>Sporolactobacillaceae</taxon>
        <taxon>Scopulibacillus</taxon>
    </lineage>
</organism>
<dbReference type="RefSeq" id="WP_338056042.1">
    <property type="nucleotide sequence ID" value="NZ_JAFBER010000007.1"/>
</dbReference>
<evidence type="ECO:0000313" key="5">
    <source>
        <dbReference type="Proteomes" id="UP000808914"/>
    </source>
</evidence>
<dbReference type="Proteomes" id="UP000808914">
    <property type="component" value="Unassembled WGS sequence"/>
</dbReference>
<dbReference type="InterPro" id="IPR036390">
    <property type="entry name" value="WH_DNA-bd_sf"/>
</dbReference>
<feature type="domain" description="DnaB/C C-terminal" evidence="2">
    <location>
        <begin position="127"/>
        <end position="198"/>
    </location>
</feature>
<keyword evidence="5" id="KW-1185">Reference proteome</keyword>
<feature type="domain" description="DnaD N-terminal" evidence="3">
    <location>
        <begin position="17"/>
        <end position="116"/>
    </location>
</feature>
<name>A0ABS2PYX5_9BACL</name>
<sequence length="231" mass="27252">MEKKIMMDLMVNSNVMIPSLLLENYYMLGLNEEECMLLIHVHSFISKGNYFPTPDDLAERMSCTPAQCADHLRRLVQNGFLNIEQRTDNQIYSEAYTLEPLWEKLIVHHYQKTTDQQHAEQEVALYTVFENEFGRPLSPIECETLTMWLDQDHHSPELIKAALRESVISGKLNFRYIDRILFEWKKNGIKTLQQAKAYGEKIRNKFPQKKEHQANKNQNSITLPMYNWLEN</sequence>
<comment type="similarity">
    <text evidence="1">Belongs to the DnaB/DnaD family.</text>
</comment>
<dbReference type="InterPro" id="IPR034829">
    <property type="entry name" value="DnaD-like_sf"/>
</dbReference>
<dbReference type="SUPFAM" id="SSF158499">
    <property type="entry name" value="DnaD domain-like"/>
    <property type="match status" value="1"/>
</dbReference>
<dbReference type="Pfam" id="PF07261">
    <property type="entry name" value="DnaB_2"/>
    <property type="match status" value="1"/>
</dbReference>